<protein>
    <submittedName>
        <fullName evidence="6">LytTR family DNA-binding domain-containing protein</fullName>
    </submittedName>
</protein>
<accession>A0ABN1IPH4</accession>
<proteinExistence type="predicted"/>
<organism evidence="6 7">
    <name type="scientific">Dokdonella soli</name>
    <dbReference type="NCBI Taxonomy" id="529810"/>
    <lineage>
        <taxon>Bacteria</taxon>
        <taxon>Pseudomonadati</taxon>
        <taxon>Pseudomonadota</taxon>
        <taxon>Gammaproteobacteria</taxon>
        <taxon>Lysobacterales</taxon>
        <taxon>Rhodanobacteraceae</taxon>
        <taxon>Dokdonella</taxon>
    </lineage>
</organism>
<feature type="domain" description="Response regulatory" evidence="4">
    <location>
        <begin position="2"/>
        <end position="116"/>
    </location>
</feature>
<dbReference type="InterPro" id="IPR039420">
    <property type="entry name" value="WalR-like"/>
</dbReference>
<dbReference type="Pfam" id="PF04397">
    <property type="entry name" value="LytTR"/>
    <property type="match status" value="1"/>
</dbReference>
<comment type="caution">
    <text evidence="6">The sequence shown here is derived from an EMBL/GenBank/DDBJ whole genome shotgun (WGS) entry which is preliminary data.</text>
</comment>
<evidence type="ECO:0000256" key="2">
    <source>
        <dbReference type="ARBA" id="ARBA00023125"/>
    </source>
</evidence>
<dbReference type="PROSITE" id="PS50110">
    <property type="entry name" value="RESPONSE_REGULATORY"/>
    <property type="match status" value="1"/>
</dbReference>
<evidence type="ECO:0000256" key="1">
    <source>
        <dbReference type="ARBA" id="ARBA00023012"/>
    </source>
</evidence>
<dbReference type="InterPro" id="IPR001789">
    <property type="entry name" value="Sig_transdc_resp-reg_receiver"/>
</dbReference>
<dbReference type="EMBL" id="BAAAEU010000022">
    <property type="protein sequence ID" value="GAA0718414.1"/>
    <property type="molecule type" value="Genomic_DNA"/>
</dbReference>
<dbReference type="PANTHER" id="PTHR48111">
    <property type="entry name" value="REGULATOR OF RPOS"/>
    <property type="match status" value="1"/>
</dbReference>
<evidence type="ECO:0000313" key="7">
    <source>
        <dbReference type="Proteomes" id="UP001501523"/>
    </source>
</evidence>
<keyword evidence="3" id="KW-0597">Phosphoprotein</keyword>
<feature type="modified residue" description="4-aspartylphosphate" evidence="3">
    <location>
        <position position="53"/>
    </location>
</feature>
<dbReference type="InterPro" id="IPR007492">
    <property type="entry name" value="LytTR_DNA-bd_dom"/>
</dbReference>
<evidence type="ECO:0000259" key="5">
    <source>
        <dbReference type="PROSITE" id="PS50930"/>
    </source>
</evidence>
<dbReference type="SUPFAM" id="SSF52172">
    <property type="entry name" value="CheY-like"/>
    <property type="match status" value="1"/>
</dbReference>
<dbReference type="Gene3D" id="3.40.50.2300">
    <property type="match status" value="1"/>
</dbReference>
<dbReference type="Pfam" id="PF00072">
    <property type="entry name" value="Response_reg"/>
    <property type="match status" value="1"/>
</dbReference>
<reference evidence="6 7" key="1">
    <citation type="journal article" date="2019" name="Int. J. Syst. Evol. Microbiol.">
        <title>The Global Catalogue of Microorganisms (GCM) 10K type strain sequencing project: providing services to taxonomists for standard genome sequencing and annotation.</title>
        <authorList>
            <consortium name="The Broad Institute Genomics Platform"/>
            <consortium name="The Broad Institute Genome Sequencing Center for Infectious Disease"/>
            <person name="Wu L."/>
            <person name="Ma J."/>
        </authorList>
    </citation>
    <scope>NUCLEOTIDE SEQUENCE [LARGE SCALE GENOMIC DNA]</scope>
    <source>
        <strain evidence="6 7">JCM 15421</strain>
    </source>
</reference>
<keyword evidence="2 6" id="KW-0238">DNA-binding</keyword>
<gene>
    <name evidence="6" type="ORF">GCM10009105_26010</name>
</gene>
<sequence>MRVLVVDDEPLARERLAAMLAEIEGTEVVGMAGNGHEALGLVGRLAPDLVLLDIRMPVMDGLEAARHLGELEAPPSVIFCTAFQDHALAAFDANAVDYLVKPVRDERLRAALDKARRLNGAQAREIGRAIEPGRARTHLCARVRGSLVLVPIADIDYLLAEDKYVVVHHTKGEVLIEEPLKSLEDEFEGRFVRIHRNCLVALAKLSGLTRAPDGRLFANVEGVTAKLEVSRRNLPALRRLVRSL</sequence>
<dbReference type="SMART" id="SM00850">
    <property type="entry name" value="LytTR"/>
    <property type="match status" value="1"/>
</dbReference>
<feature type="domain" description="HTH LytTR-type" evidence="5">
    <location>
        <begin position="139"/>
        <end position="243"/>
    </location>
</feature>
<dbReference type="SMART" id="SM00448">
    <property type="entry name" value="REC"/>
    <property type="match status" value="1"/>
</dbReference>
<name>A0ABN1IPH4_9GAMM</name>
<dbReference type="GO" id="GO:0003677">
    <property type="term" value="F:DNA binding"/>
    <property type="evidence" value="ECO:0007669"/>
    <property type="project" value="UniProtKB-KW"/>
</dbReference>
<dbReference type="PROSITE" id="PS50930">
    <property type="entry name" value="HTH_LYTTR"/>
    <property type="match status" value="1"/>
</dbReference>
<evidence type="ECO:0000256" key="3">
    <source>
        <dbReference type="PROSITE-ProRule" id="PRU00169"/>
    </source>
</evidence>
<keyword evidence="1" id="KW-0902">Two-component regulatory system</keyword>
<dbReference type="PANTHER" id="PTHR48111:SF3">
    <property type="entry name" value="TRANSCRIPTIONAL REGULATORY PROTEIN BTSR"/>
    <property type="match status" value="1"/>
</dbReference>
<keyword evidence="7" id="KW-1185">Reference proteome</keyword>
<evidence type="ECO:0000259" key="4">
    <source>
        <dbReference type="PROSITE" id="PS50110"/>
    </source>
</evidence>
<dbReference type="InterPro" id="IPR011006">
    <property type="entry name" value="CheY-like_superfamily"/>
</dbReference>
<evidence type="ECO:0000313" key="6">
    <source>
        <dbReference type="EMBL" id="GAA0718414.1"/>
    </source>
</evidence>
<dbReference type="RefSeq" id="WP_343791806.1">
    <property type="nucleotide sequence ID" value="NZ_BAAAEU010000022.1"/>
</dbReference>
<dbReference type="Gene3D" id="2.40.50.1020">
    <property type="entry name" value="LytTr DNA-binding domain"/>
    <property type="match status" value="1"/>
</dbReference>
<dbReference type="Proteomes" id="UP001501523">
    <property type="component" value="Unassembled WGS sequence"/>
</dbReference>